<accession>A0A6C0F732</accession>
<sequence length="143" mass="16948">MNHAFPDNKQSYVTNWAKQERYAVYTPEKNTVDTKKPKPKHKKKIVVNEYPEIDLTNSVDFSPTESYNSQECIREDLDGCFYTRQEFKDYYGDDSMWEFCHPRRKHVHNIIYDAFDYASTNSLSDIQTKLLVSSLMDNLNKGW</sequence>
<reference evidence="1" key="1">
    <citation type="journal article" date="2020" name="Nature">
        <title>Giant virus diversity and host interactions through global metagenomics.</title>
        <authorList>
            <person name="Schulz F."/>
            <person name="Roux S."/>
            <person name="Paez-Espino D."/>
            <person name="Jungbluth S."/>
            <person name="Walsh D.A."/>
            <person name="Denef V.J."/>
            <person name="McMahon K.D."/>
            <person name="Konstantinidis K.T."/>
            <person name="Eloe-Fadrosh E.A."/>
            <person name="Kyrpides N.C."/>
            <person name="Woyke T."/>
        </authorList>
    </citation>
    <scope>NUCLEOTIDE SEQUENCE</scope>
    <source>
        <strain evidence="1">GVMAG-S-ERX555967-130</strain>
    </source>
</reference>
<name>A0A6C0F732_9ZZZZ</name>
<proteinExistence type="predicted"/>
<evidence type="ECO:0000313" key="1">
    <source>
        <dbReference type="EMBL" id="QHT36661.1"/>
    </source>
</evidence>
<dbReference type="EMBL" id="MN738786">
    <property type="protein sequence ID" value="QHT36661.1"/>
    <property type="molecule type" value="Genomic_DNA"/>
</dbReference>
<protein>
    <submittedName>
        <fullName evidence="1">Uncharacterized protein</fullName>
    </submittedName>
</protein>
<dbReference type="AlphaFoldDB" id="A0A6C0F732"/>
<organism evidence="1">
    <name type="scientific">viral metagenome</name>
    <dbReference type="NCBI Taxonomy" id="1070528"/>
    <lineage>
        <taxon>unclassified sequences</taxon>
        <taxon>metagenomes</taxon>
        <taxon>organismal metagenomes</taxon>
    </lineage>
</organism>